<evidence type="ECO:0000256" key="4">
    <source>
        <dbReference type="ARBA" id="ARBA00022840"/>
    </source>
</evidence>
<protein>
    <recommendedName>
        <fullName evidence="7">ABC transporter domain-containing protein</fullName>
    </recommendedName>
</protein>
<gene>
    <name evidence="5" type="ORF">HK100_000285</name>
</gene>
<dbReference type="GO" id="GO:0012505">
    <property type="term" value="C:endomembrane system"/>
    <property type="evidence" value="ECO:0007669"/>
    <property type="project" value="UniProtKB-SubCell"/>
</dbReference>
<evidence type="ECO:0000313" key="6">
    <source>
        <dbReference type="Proteomes" id="UP001211907"/>
    </source>
</evidence>
<organism evidence="5 6">
    <name type="scientific">Physocladia obscura</name>
    <dbReference type="NCBI Taxonomy" id="109957"/>
    <lineage>
        <taxon>Eukaryota</taxon>
        <taxon>Fungi</taxon>
        <taxon>Fungi incertae sedis</taxon>
        <taxon>Chytridiomycota</taxon>
        <taxon>Chytridiomycota incertae sedis</taxon>
        <taxon>Chytridiomycetes</taxon>
        <taxon>Chytridiales</taxon>
        <taxon>Chytriomycetaceae</taxon>
        <taxon>Physocladia</taxon>
    </lineage>
</organism>
<comment type="caution">
    <text evidence="5">The sequence shown here is derived from an EMBL/GenBank/DDBJ whole genome shotgun (WGS) entry which is preliminary data.</text>
</comment>
<accession>A0AAD5SYN3</accession>
<sequence>MTALFRIVEPSNGVILIDGLDVSTLDLPTLRSRLRIIPQEPIMFTDTVRINIDVESKFPDQDIWSALELVGLKTYVSELPEKLDAFVAERGENFSVTDERVNTIADFDRIMVLDAGELVEFDTPSNLLGKDGGLFKALVDATGPANAALVAEIAQNRK</sequence>
<keyword evidence="4" id="KW-0067">ATP-binding</keyword>
<name>A0AAD5SYN3_9FUNG</name>
<proteinExistence type="predicted"/>
<evidence type="ECO:0000256" key="3">
    <source>
        <dbReference type="ARBA" id="ARBA00022741"/>
    </source>
</evidence>
<dbReference type="PANTHER" id="PTHR24223">
    <property type="entry name" value="ATP-BINDING CASSETTE SUB-FAMILY C"/>
    <property type="match status" value="1"/>
</dbReference>
<dbReference type="EMBL" id="JADGJH010001054">
    <property type="protein sequence ID" value="KAJ3119501.1"/>
    <property type="molecule type" value="Genomic_DNA"/>
</dbReference>
<evidence type="ECO:0008006" key="7">
    <source>
        <dbReference type="Google" id="ProtNLM"/>
    </source>
</evidence>
<dbReference type="Proteomes" id="UP001211907">
    <property type="component" value="Unassembled WGS sequence"/>
</dbReference>
<evidence type="ECO:0000256" key="1">
    <source>
        <dbReference type="ARBA" id="ARBA00004127"/>
    </source>
</evidence>
<dbReference type="GO" id="GO:0042626">
    <property type="term" value="F:ATPase-coupled transmembrane transporter activity"/>
    <property type="evidence" value="ECO:0007669"/>
    <property type="project" value="TreeGrafter"/>
</dbReference>
<dbReference type="PANTHER" id="PTHR24223:SF443">
    <property type="entry name" value="MULTIDRUG-RESISTANCE LIKE PROTEIN 1, ISOFORM I"/>
    <property type="match status" value="1"/>
</dbReference>
<dbReference type="Gene3D" id="3.40.50.300">
    <property type="entry name" value="P-loop containing nucleotide triphosphate hydrolases"/>
    <property type="match status" value="2"/>
</dbReference>
<dbReference type="GO" id="GO:0005524">
    <property type="term" value="F:ATP binding"/>
    <property type="evidence" value="ECO:0007669"/>
    <property type="project" value="UniProtKB-KW"/>
</dbReference>
<dbReference type="GO" id="GO:0016020">
    <property type="term" value="C:membrane"/>
    <property type="evidence" value="ECO:0007669"/>
    <property type="project" value="TreeGrafter"/>
</dbReference>
<dbReference type="InterPro" id="IPR027417">
    <property type="entry name" value="P-loop_NTPase"/>
</dbReference>
<dbReference type="InterPro" id="IPR050173">
    <property type="entry name" value="ABC_transporter_C-like"/>
</dbReference>
<evidence type="ECO:0000256" key="2">
    <source>
        <dbReference type="ARBA" id="ARBA00022737"/>
    </source>
</evidence>
<keyword evidence="2" id="KW-0677">Repeat</keyword>
<dbReference type="AlphaFoldDB" id="A0AAD5SYN3"/>
<keyword evidence="6" id="KW-1185">Reference proteome</keyword>
<comment type="subcellular location">
    <subcellularLocation>
        <location evidence="1">Endomembrane system</location>
        <topology evidence="1">Multi-pass membrane protein</topology>
    </subcellularLocation>
</comment>
<dbReference type="SUPFAM" id="SSF52540">
    <property type="entry name" value="P-loop containing nucleoside triphosphate hydrolases"/>
    <property type="match status" value="1"/>
</dbReference>
<keyword evidence="3" id="KW-0547">Nucleotide-binding</keyword>
<evidence type="ECO:0000313" key="5">
    <source>
        <dbReference type="EMBL" id="KAJ3119501.1"/>
    </source>
</evidence>
<reference evidence="5" key="1">
    <citation type="submission" date="2020-05" db="EMBL/GenBank/DDBJ databases">
        <title>Phylogenomic resolution of chytrid fungi.</title>
        <authorList>
            <person name="Stajich J.E."/>
            <person name="Amses K."/>
            <person name="Simmons R."/>
            <person name="Seto K."/>
            <person name="Myers J."/>
            <person name="Bonds A."/>
            <person name="Quandt C.A."/>
            <person name="Barry K."/>
            <person name="Liu P."/>
            <person name="Grigoriev I."/>
            <person name="Longcore J.E."/>
            <person name="James T.Y."/>
        </authorList>
    </citation>
    <scope>NUCLEOTIDE SEQUENCE</scope>
    <source>
        <strain evidence="5">JEL0513</strain>
    </source>
</reference>